<evidence type="ECO:0000256" key="6">
    <source>
        <dbReference type="RuleBase" id="RU362057"/>
    </source>
</evidence>
<dbReference type="PANTHER" id="PTHR11926">
    <property type="entry name" value="GLUCOSYL/GLUCURONOSYL TRANSFERASES"/>
    <property type="match status" value="1"/>
</dbReference>
<comment type="pathway">
    <text evidence="1">Pigment biosynthesis; anthocyanin biosynthesis.</text>
</comment>
<name>A0A2C9UR69_MANES</name>
<dbReference type="SUPFAM" id="SSF53756">
    <property type="entry name" value="UDP-Glycosyltransferase/glycogen phosphorylase"/>
    <property type="match status" value="1"/>
</dbReference>
<dbReference type="PROSITE" id="PS00375">
    <property type="entry name" value="UDPGT"/>
    <property type="match status" value="1"/>
</dbReference>
<dbReference type="GO" id="GO:0005737">
    <property type="term" value="C:cytoplasm"/>
    <property type="evidence" value="ECO:0000318"/>
    <property type="project" value="GO_Central"/>
</dbReference>
<evidence type="ECO:0000313" key="8">
    <source>
        <dbReference type="Proteomes" id="UP000091857"/>
    </source>
</evidence>
<keyword evidence="5" id="KW-0328">Glycosyltransferase</keyword>
<dbReference type="PANTHER" id="PTHR11926:SF1264">
    <property type="entry name" value="GLYCOSYLTRANSFERASE-RELATED"/>
    <property type="match status" value="1"/>
</dbReference>
<dbReference type="CDD" id="cd03784">
    <property type="entry name" value="GT1_Gtf-like"/>
    <property type="match status" value="1"/>
</dbReference>
<comment type="catalytic activity">
    <reaction evidence="4">
        <text>an anthocyanidin + UDP-alpha-D-glucose + H(+) = an anthocyanidin 3-O-beta-D-glucoside + UDP</text>
        <dbReference type="Rhea" id="RHEA:20093"/>
        <dbReference type="ChEBI" id="CHEBI:15378"/>
        <dbReference type="ChEBI" id="CHEBI:16307"/>
        <dbReference type="ChEBI" id="CHEBI:58223"/>
        <dbReference type="ChEBI" id="CHEBI:58885"/>
        <dbReference type="ChEBI" id="CHEBI:143576"/>
        <dbReference type="EC" id="2.4.1.115"/>
    </reaction>
</comment>
<comment type="caution">
    <text evidence="7">The sequence shown here is derived from an EMBL/GenBank/DDBJ whole genome shotgun (WGS) entry which is preliminary data.</text>
</comment>
<dbReference type="Proteomes" id="UP000091857">
    <property type="component" value="Chromosome 13"/>
</dbReference>
<gene>
    <name evidence="7" type="ORF">MANES_13G118100v8</name>
</gene>
<dbReference type="GO" id="GO:0080043">
    <property type="term" value="F:quercetin 3-O-glucosyltransferase activity"/>
    <property type="evidence" value="ECO:0000318"/>
    <property type="project" value="GO_Central"/>
</dbReference>
<dbReference type="GO" id="GO:0010294">
    <property type="term" value="F:abscisic acid glucosyltransferase activity"/>
    <property type="evidence" value="ECO:0000318"/>
    <property type="project" value="GO_Central"/>
</dbReference>
<dbReference type="GO" id="GO:0080044">
    <property type="term" value="F:quercetin 7-O-glucosyltransferase activity"/>
    <property type="evidence" value="ECO:0000318"/>
    <property type="project" value="GO_Central"/>
</dbReference>
<sequence>MVAQKKHFLLVTVTLQGHLNPMLRLAQRLVSKGINVTIATNNHVSSHRMLKSTRAFTNNLHAAAAAQNTAPKPPGISLVFFSDGLSLEFDRNKDVDSFIKSLRTTGAKTLSTLVADFIAQDNKFSCIICNPFMPWVADIAAEYGIPCAVLWIQACTVLSVYYLYFKNFNLFPAIDENPDKSLELPAVSVLQVKDLPSFILPSSPPIFRETLSHFFQNLDKIKWVLVNSFAEMEKEAVSFMGVLHPIYPIGPLVSPFLLGEEEKTIGSVDIWDAENSCIEWLDKKPPSSVIYISFGSISVLSQKQMDDLAMGLKNSNKPFLWVIRTAEKNSEKKGGELPAKFKEETKEKGLVVTWCPQEKVLLHQAVACFITHCGWNSALETVVAGVPVVAYPGWTDQPTVAKFLVDVLKIGIRVKAEDEVASAGEVERCIFEVTDGAEAKEMKKRALELKEAAKKVVADGGSSDQNITQFISEIFLRRVKGVEEKENDENA</sequence>
<evidence type="ECO:0000256" key="5">
    <source>
        <dbReference type="RuleBase" id="RU003718"/>
    </source>
</evidence>
<dbReference type="Gene3D" id="3.40.50.2000">
    <property type="entry name" value="Glycogen Phosphorylase B"/>
    <property type="match status" value="2"/>
</dbReference>
<evidence type="ECO:0000256" key="4">
    <source>
        <dbReference type="ARBA" id="ARBA00047606"/>
    </source>
</evidence>
<dbReference type="OrthoDB" id="5835829at2759"/>
<dbReference type="OMA" id="WIPEDSC"/>
<evidence type="ECO:0000256" key="3">
    <source>
        <dbReference type="ARBA" id="ARBA00022679"/>
    </source>
</evidence>
<dbReference type="GO" id="GO:0009718">
    <property type="term" value="P:anthocyanin-containing compound biosynthetic process"/>
    <property type="evidence" value="ECO:0007669"/>
    <property type="project" value="UniProtKB-UniPathway"/>
</dbReference>
<accession>A0A2C9UR69</accession>
<evidence type="ECO:0000313" key="7">
    <source>
        <dbReference type="EMBL" id="OAY33714.1"/>
    </source>
</evidence>
<dbReference type="InterPro" id="IPR002213">
    <property type="entry name" value="UDP_glucos_trans"/>
</dbReference>
<dbReference type="EC" id="2.4.1.-" evidence="6"/>
<dbReference type="AlphaFoldDB" id="A0A2C9UR69"/>
<dbReference type="UniPathway" id="UPA00009"/>
<organism evidence="7 8">
    <name type="scientific">Manihot esculenta</name>
    <name type="common">Cassava</name>
    <name type="synonym">Jatropha manihot</name>
    <dbReference type="NCBI Taxonomy" id="3983"/>
    <lineage>
        <taxon>Eukaryota</taxon>
        <taxon>Viridiplantae</taxon>
        <taxon>Streptophyta</taxon>
        <taxon>Embryophyta</taxon>
        <taxon>Tracheophyta</taxon>
        <taxon>Spermatophyta</taxon>
        <taxon>Magnoliopsida</taxon>
        <taxon>eudicotyledons</taxon>
        <taxon>Gunneridae</taxon>
        <taxon>Pentapetalae</taxon>
        <taxon>rosids</taxon>
        <taxon>fabids</taxon>
        <taxon>Malpighiales</taxon>
        <taxon>Euphorbiaceae</taxon>
        <taxon>Crotonoideae</taxon>
        <taxon>Manihoteae</taxon>
        <taxon>Manihot</taxon>
    </lineage>
</organism>
<evidence type="ECO:0000256" key="1">
    <source>
        <dbReference type="ARBA" id="ARBA00004935"/>
    </source>
</evidence>
<dbReference type="EMBL" id="CM004399">
    <property type="protein sequence ID" value="OAY33714.1"/>
    <property type="molecule type" value="Genomic_DNA"/>
</dbReference>
<comment type="similarity">
    <text evidence="2 5">Belongs to the UDP-glycosyltransferase family.</text>
</comment>
<dbReference type="FunFam" id="3.40.50.2000:FF:000019">
    <property type="entry name" value="Glycosyltransferase"/>
    <property type="match status" value="1"/>
</dbReference>
<proteinExistence type="inferred from homology"/>
<dbReference type="InterPro" id="IPR035595">
    <property type="entry name" value="UDP_glycos_trans_CS"/>
</dbReference>
<protein>
    <recommendedName>
        <fullName evidence="6">Glycosyltransferase</fullName>
        <ecNumber evidence="6">2.4.1.-</ecNumber>
    </recommendedName>
</protein>
<reference evidence="8" key="1">
    <citation type="journal article" date="2016" name="Nat. Biotechnol.">
        <title>Sequencing wild and cultivated cassava and related species reveals extensive interspecific hybridization and genetic diversity.</title>
        <authorList>
            <person name="Bredeson J.V."/>
            <person name="Lyons J.B."/>
            <person name="Prochnik S.E."/>
            <person name="Wu G.A."/>
            <person name="Ha C.M."/>
            <person name="Edsinger-Gonzales E."/>
            <person name="Grimwood J."/>
            <person name="Schmutz J."/>
            <person name="Rabbi I.Y."/>
            <person name="Egesi C."/>
            <person name="Nauluvula P."/>
            <person name="Lebot V."/>
            <person name="Ndunguru J."/>
            <person name="Mkamilo G."/>
            <person name="Bart R.S."/>
            <person name="Setter T.L."/>
            <person name="Gleadow R.M."/>
            <person name="Kulakow P."/>
            <person name="Ferguson M.E."/>
            <person name="Rounsley S."/>
            <person name="Rokhsar D.S."/>
        </authorList>
    </citation>
    <scope>NUCLEOTIDE SEQUENCE [LARGE SCALE GENOMIC DNA]</scope>
    <source>
        <strain evidence="8">cv. AM560-2</strain>
    </source>
</reference>
<dbReference type="Pfam" id="PF00201">
    <property type="entry name" value="UDPGT"/>
    <property type="match status" value="1"/>
</dbReference>
<keyword evidence="8" id="KW-1185">Reference proteome</keyword>
<dbReference type="Gramene" id="Manes.13G118100.1.v8.1">
    <property type="protein sequence ID" value="Manes.13G118100.1.v8.1.CDS.1"/>
    <property type="gene ID" value="Manes.13G118100.v8.1"/>
</dbReference>
<keyword evidence="3 5" id="KW-0808">Transferase</keyword>
<dbReference type="GO" id="GO:0047213">
    <property type="term" value="F:anthocyanidin 3-O-glucosyltransferase activity"/>
    <property type="evidence" value="ECO:0007669"/>
    <property type="project" value="UniProtKB-EC"/>
</dbReference>
<evidence type="ECO:0000256" key="2">
    <source>
        <dbReference type="ARBA" id="ARBA00009995"/>
    </source>
</evidence>